<gene>
    <name evidence="2" type="ORF">I5776_01190</name>
</gene>
<organism evidence="2 3">
    <name type="scientific">Heyndrickxia vini</name>
    <dbReference type="NCBI Taxonomy" id="1476025"/>
    <lineage>
        <taxon>Bacteria</taxon>
        <taxon>Bacillati</taxon>
        <taxon>Bacillota</taxon>
        <taxon>Bacilli</taxon>
        <taxon>Bacillales</taxon>
        <taxon>Bacillaceae</taxon>
        <taxon>Heyndrickxia</taxon>
    </lineage>
</organism>
<feature type="domain" description="HTH cro/C1-type" evidence="1">
    <location>
        <begin position="28"/>
        <end position="62"/>
    </location>
</feature>
<dbReference type="Gene3D" id="1.10.260.40">
    <property type="entry name" value="lambda repressor-like DNA-binding domains"/>
    <property type="match status" value="1"/>
</dbReference>
<dbReference type="CDD" id="cd00093">
    <property type="entry name" value="HTH_XRE"/>
    <property type="match status" value="1"/>
</dbReference>
<proteinExistence type="predicted"/>
<dbReference type="Proteomes" id="UP000595691">
    <property type="component" value="Chromosome"/>
</dbReference>
<evidence type="ECO:0000313" key="2">
    <source>
        <dbReference type="EMBL" id="QQZ11361.1"/>
    </source>
</evidence>
<dbReference type="InterPro" id="IPR010982">
    <property type="entry name" value="Lambda_DNA-bd_dom_sf"/>
</dbReference>
<sequence>MQLSLEKASRAFFIDDRVDKGLLDPEWISEKTLSNIENGYNMPSLSTLKLLSVALEVDFLELIKEIEDFILDNESE</sequence>
<keyword evidence="3" id="KW-1185">Reference proteome</keyword>
<dbReference type="PROSITE" id="PS50943">
    <property type="entry name" value="HTH_CROC1"/>
    <property type="match status" value="1"/>
</dbReference>
<name>A0ABX7E710_9BACI</name>
<evidence type="ECO:0000259" key="1">
    <source>
        <dbReference type="PROSITE" id="PS50943"/>
    </source>
</evidence>
<protein>
    <submittedName>
        <fullName evidence="2">Helix-turn-helix transcriptional regulator</fullName>
    </submittedName>
</protein>
<dbReference type="SUPFAM" id="SSF47413">
    <property type="entry name" value="lambda repressor-like DNA-binding domains"/>
    <property type="match status" value="1"/>
</dbReference>
<dbReference type="Pfam" id="PF01381">
    <property type="entry name" value="HTH_3"/>
    <property type="match status" value="1"/>
</dbReference>
<reference evidence="2 3" key="1">
    <citation type="submission" date="2020-11" db="EMBL/GenBank/DDBJ databases">
        <title>Taxonomic evaluation of the Bacillus sporothermodurans group of bacteria based on whole genome sequences.</title>
        <authorList>
            <person name="Fiedler G."/>
            <person name="Herbstmann A.-D."/>
            <person name="Doll E."/>
            <person name="Wenning M."/>
            <person name="Brinks E."/>
            <person name="Kabisch J."/>
            <person name="Breitenwieser F."/>
            <person name="Lappann M."/>
            <person name="Boehnlein C."/>
            <person name="Franz C."/>
        </authorList>
    </citation>
    <scope>NUCLEOTIDE SEQUENCE [LARGE SCALE GENOMIC DNA]</scope>
    <source>
        <strain evidence="2 3">JCM 19841</strain>
    </source>
</reference>
<dbReference type="InterPro" id="IPR001387">
    <property type="entry name" value="Cro/C1-type_HTH"/>
</dbReference>
<evidence type="ECO:0000313" key="3">
    <source>
        <dbReference type="Proteomes" id="UP000595691"/>
    </source>
</evidence>
<dbReference type="EMBL" id="CP065425">
    <property type="protein sequence ID" value="QQZ11361.1"/>
    <property type="molecule type" value="Genomic_DNA"/>
</dbReference>
<accession>A0ABX7E710</accession>